<reference evidence="3" key="1">
    <citation type="journal article" date="2019" name="Int. J. Syst. Evol. Microbiol.">
        <title>The Global Catalogue of Microorganisms (GCM) 10K type strain sequencing project: providing services to taxonomists for standard genome sequencing and annotation.</title>
        <authorList>
            <consortium name="The Broad Institute Genomics Platform"/>
            <consortium name="The Broad Institute Genome Sequencing Center for Infectious Disease"/>
            <person name="Wu L."/>
            <person name="Ma J."/>
        </authorList>
    </citation>
    <scope>NUCLEOTIDE SEQUENCE [LARGE SCALE GENOMIC DNA]</scope>
    <source>
        <strain evidence="3">NBRC 15640</strain>
    </source>
</reference>
<dbReference type="Gene3D" id="1.10.3680.10">
    <property type="entry name" value="TerB-like"/>
    <property type="match status" value="1"/>
</dbReference>
<keyword evidence="1" id="KW-0812">Transmembrane</keyword>
<dbReference type="Proteomes" id="UP001156690">
    <property type="component" value="Unassembled WGS sequence"/>
</dbReference>
<protein>
    <submittedName>
        <fullName evidence="2">Protein YebE</fullName>
    </submittedName>
</protein>
<keyword evidence="1" id="KW-1133">Transmembrane helix</keyword>
<dbReference type="SUPFAM" id="SSF158682">
    <property type="entry name" value="TerB-like"/>
    <property type="match status" value="1"/>
</dbReference>
<sequence length="225" mass="23809">MDLKSLLNQALNSDLMKQGSQTLSQSAHSLGNSAQKLGQDKSQLATLGAGAVGGGLIGLLMGSKKSRKMGKKALGVGSAAALGALAFKVYNDWQKSQPGNTSPSPSPQLSEDQHSILILKAMIAAAKADGHVDEQEQLKIQQAVTELGADDSVNQLVQSELNKPLDPSDIARSVSNKEQAAEIYLASLLVVDEQNFMERSYLKELATQLGLADDLVLQLEAQVNT</sequence>
<organism evidence="2 3">
    <name type="scientific">Vibrio penaeicida</name>
    <dbReference type="NCBI Taxonomy" id="104609"/>
    <lineage>
        <taxon>Bacteria</taxon>
        <taxon>Pseudomonadati</taxon>
        <taxon>Pseudomonadota</taxon>
        <taxon>Gammaproteobacteria</taxon>
        <taxon>Vibrionales</taxon>
        <taxon>Vibrionaceae</taxon>
        <taxon>Vibrio</taxon>
    </lineage>
</organism>
<dbReference type="InterPro" id="IPR007486">
    <property type="entry name" value="YebE"/>
</dbReference>
<proteinExistence type="predicted"/>
<name>A0AAV5NLB1_9VIBR</name>
<dbReference type="InterPro" id="IPR029024">
    <property type="entry name" value="TerB-like"/>
</dbReference>
<feature type="transmembrane region" description="Helical" evidence="1">
    <location>
        <begin position="44"/>
        <end position="61"/>
    </location>
</feature>
<evidence type="ECO:0000256" key="1">
    <source>
        <dbReference type="SAM" id="Phobius"/>
    </source>
</evidence>
<evidence type="ECO:0000313" key="3">
    <source>
        <dbReference type="Proteomes" id="UP001156690"/>
    </source>
</evidence>
<dbReference type="RefSeq" id="WP_126607864.1">
    <property type="nucleotide sequence ID" value="NZ_AP025144.1"/>
</dbReference>
<evidence type="ECO:0000313" key="2">
    <source>
        <dbReference type="EMBL" id="GLQ71437.1"/>
    </source>
</evidence>
<keyword evidence="3" id="KW-1185">Reference proteome</keyword>
<keyword evidence="1" id="KW-0472">Membrane</keyword>
<gene>
    <name evidence="2" type="ORF">GCM10007932_07970</name>
</gene>
<dbReference type="CDD" id="cd07178">
    <property type="entry name" value="terB_like_YebE"/>
    <property type="match status" value="1"/>
</dbReference>
<dbReference type="Pfam" id="PF04391">
    <property type="entry name" value="DUF533"/>
    <property type="match status" value="1"/>
</dbReference>
<comment type="caution">
    <text evidence="2">The sequence shown here is derived from an EMBL/GenBank/DDBJ whole genome shotgun (WGS) entry which is preliminary data.</text>
</comment>
<accession>A0AAV5NLB1</accession>
<dbReference type="EMBL" id="BSNX01000007">
    <property type="protein sequence ID" value="GLQ71437.1"/>
    <property type="molecule type" value="Genomic_DNA"/>
</dbReference>
<dbReference type="AlphaFoldDB" id="A0AAV5NLB1"/>